<organism evidence="2 3">
    <name type="scientific">Pseudomonas azotoformans</name>
    <dbReference type="NCBI Taxonomy" id="47878"/>
    <lineage>
        <taxon>Bacteria</taxon>
        <taxon>Pseudomonadati</taxon>
        <taxon>Pseudomonadota</taxon>
        <taxon>Gammaproteobacteria</taxon>
        <taxon>Pseudomonadales</taxon>
        <taxon>Pseudomonadaceae</taxon>
        <taxon>Pseudomonas</taxon>
    </lineage>
</organism>
<evidence type="ECO:0000313" key="3">
    <source>
        <dbReference type="Proteomes" id="UP000290481"/>
    </source>
</evidence>
<dbReference type="AlphaFoldDB" id="A0A4Q0HP96"/>
<evidence type="ECO:0000259" key="1">
    <source>
        <dbReference type="Pfam" id="PF06983"/>
    </source>
</evidence>
<dbReference type="Gene3D" id="3.10.180.10">
    <property type="entry name" value="2,3-Dihydroxybiphenyl 1,2-Dioxygenase, domain 1"/>
    <property type="match status" value="1"/>
</dbReference>
<dbReference type="EMBL" id="MZZJ01000011">
    <property type="protein sequence ID" value="RXE50454.1"/>
    <property type="molecule type" value="Genomic_DNA"/>
</dbReference>
<sequence length="160" mass="17357">MNNKNTICLWYNGDALEAATFYANTFPDSEVKAVHRAPGDYPAGKQGDELTVEFTVLGIPCVGLNGGPLFKHSEAFSFQVSTEDQEETDRLWHAIIDNGGQASACGWCKDKWGLSWQISPRVLVDAVTSKDPAVAKRAFEAMMTMTKIDIAAIEAAIAGN</sequence>
<accession>A0A4Q0HP96</accession>
<dbReference type="SUPFAM" id="SSF54593">
    <property type="entry name" value="Glyoxalase/Bleomycin resistance protein/Dihydroxybiphenyl dioxygenase"/>
    <property type="match status" value="1"/>
</dbReference>
<name>A0A4Q0HP96_PSEAZ</name>
<dbReference type="CDD" id="cd06588">
    <property type="entry name" value="PhnB_like"/>
    <property type="match status" value="1"/>
</dbReference>
<dbReference type="PANTHER" id="PTHR33990">
    <property type="entry name" value="PROTEIN YJDN-RELATED"/>
    <property type="match status" value="1"/>
</dbReference>
<gene>
    <name evidence="2" type="ORF">B4O85_24395</name>
</gene>
<dbReference type="GeneID" id="86981011"/>
<dbReference type="Proteomes" id="UP000290481">
    <property type="component" value="Unassembled WGS sequence"/>
</dbReference>
<dbReference type="RefSeq" id="WP_057975779.1">
    <property type="nucleotide sequence ID" value="NZ_MZZJ01000011.1"/>
</dbReference>
<dbReference type="PIRSF" id="PIRSF021700">
    <property type="entry name" value="3_dmu_93_MTrfase"/>
    <property type="match status" value="1"/>
</dbReference>
<reference evidence="2 3" key="1">
    <citation type="submission" date="2017-03" db="EMBL/GenBank/DDBJ databases">
        <title>Pseudomonas azotoformans: Salt tolerant bacteria having multiple plant growth promoting attributes.</title>
        <authorList>
            <person name="Srivastava A.K."/>
            <person name="Sharma A."/>
            <person name="Srivastava A.K."/>
            <person name="Jamali H."/>
            <person name="Yadav J."/>
            <person name="Srivastava R."/>
            <person name="Kashyap P.L."/>
            <person name="Chakdar H."/>
            <person name="Saxena A.K."/>
        </authorList>
    </citation>
    <scope>NUCLEOTIDE SEQUENCE [LARGE SCALE GENOMIC DNA]</scope>
    <source>
        <strain evidence="2 3">SC 14</strain>
    </source>
</reference>
<dbReference type="InterPro" id="IPR029068">
    <property type="entry name" value="Glyas_Bleomycin-R_OHBP_Dase"/>
</dbReference>
<feature type="domain" description="PhnB-like" evidence="1">
    <location>
        <begin position="4"/>
        <end position="118"/>
    </location>
</feature>
<proteinExistence type="predicted"/>
<protein>
    <recommendedName>
        <fullName evidence="1">PhnB-like domain-containing protein</fullName>
    </recommendedName>
</protein>
<dbReference type="InterPro" id="IPR028973">
    <property type="entry name" value="PhnB-like"/>
</dbReference>
<dbReference type="Pfam" id="PF06983">
    <property type="entry name" value="3-dmu-9_3-mt"/>
    <property type="match status" value="1"/>
</dbReference>
<dbReference type="PANTHER" id="PTHR33990:SF2">
    <property type="entry name" value="PHNB-LIKE DOMAIN-CONTAINING PROTEIN"/>
    <property type="match status" value="1"/>
</dbReference>
<comment type="caution">
    <text evidence="2">The sequence shown here is derived from an EMBL/GenBank/DDBJ whole genome shotgun (WGS) entry which is preliminary data.</text>
</comment>
<dbReference type="InterPro" id="IPR009725">
    <property type="entry name" value="3_dmu_93_MTrfase"/>
</dbReference>
<evidence type="ECO:0000313" key="2">
    <source>
        <dbReference type="EMBL" id="RXE50454.1"/>
    </source>
</evidence>